<reference evidence="3" key="1">
    <citation type="submission" date="2022-11" db="UniProtKB">
        <authorList>
            <consortium name="WormBaseParasite"/>
        </authorList>
    </citation>
    <scope>IDENTIFICATION</scope>
</reference>
<dbReference type="Proteomes" id="UP000887569">
    <property type="component" value="Unplaced"/>
</dbReference>
<dbReference type="InterPro" id="IPR053758">
    <property type="entry name" value="CPA_Inhibitor_I44"/>
</dbReference>
<dbReference type="Pfam" id="PF15270">
    <property type="entry name" value="ACI44"/>
    <property type="match status" value="1"/>
</dbReference>
<dbReference type="Gene3D" id="3.30.40.170">
    <property type="match status" value="1"/>
</dbReference>
<feature type="transmembrane region" description="Helical" evidence="1">
    <location>
        <begin position="50"/>
        <end position="72"/>
    </location>
</feature>
<name>A0A915AZF2_PARUN</name>
<keyword evidence="1" id="KW-1133">Transmembrane helix</keyword>
<dbReference type="WBParaSite" id="PgR021_g026_t02">
    <property type="protein sequence ID" value="PgR021_g026_t02"/>
    <property type="gene ID" value="PgR021_g026"/>
</dbReference>
<evidence type="ECO:0000313" key="3">
    <source>
        <dbReference type="WBParaSite" id="PgR021_g026_t02"/>
    </source>
</evidence>
<keyword evidence="1" id="KW-0472">Membrane</keyword>
<keyword evidence="2" id="KW-1185">Reference proteome</keyword>
<evidence type="ECO:0000313" key="2">
    <source>
        <dbReference type="Proteomes" id="UP000887569"/>
    </source>
</evidence>
<proteinExistence type="predicted"/>
<evidence type="ECO:0000256" key="1">
    <source>
        <dbReference type="SAM" id="Phobius"/>
    </source>
</evidence>
<protein>
    <submittedName>
        <fullName evidence="3">Uncharacterized protein</fullName>
    </submittedName>
</protein>
<sequence length="141" mass="15977">SADRAGRVSPTLKREEKVNLPREADDSTSGWLRSTRSSFFAQLGELVFNFASYAMPRLNVILMIATVLIYGLNADQVRKCFSDSDCINGEKCVYKNKICSSIVEIERCEKEHFSIPCKSNNDCQVWAHEKICNKGCCWDLL</sequence>
<dbReference type="InterPro" id="IPR032767">
    <property type="entry name" value="ACI44"/>
</dbReference>
<keyword evidence="1" id="KW-0812">Transmembrane</keyword>
<dbReference type="AlphaFoldDB" id="A0A915AZF2"/>
<organism evidence="2 3">
    <name type="scientific">Parascaris univalens</name>
    <name type="common">Nematode worm</name>
    <dbReference type="NCBI Taxonomy" id="6257"/>
    <lineage>
        <taxon>Eukaryota</taxon>
        <taxon>Metazoa</taxon>
        <taxon>Ecdysozoa</taxon>
        <taxon>Nematoda</taxon>
        <taxon>Chromadorea</taxon>
        <taxon>Rhabditida</taxon>
        <taxon>Spirurina</taxon>
        <taxon>Ascaridomorpha</taxon>
        <taxon>Ascaridoidea</taxon>
        <taxon>Ascarididae</taxon>
        <taxon>Parascaris</taxon>
    </lineage>
</organism>
<dbReference type="GO" id="GO:0008191">
    <property type="term" value="F:metalloendopeptidase inhibitor activity"/>
    <property type="evidence" value="ECO:0007669"/>
    <property type="project" value="InterPro"/>
</dbReference>
<accession>A0A915AZF2</accession>